<feature type="domain" description="Carbohydrate kinase PfkB" evidence="3">
    <location>
        <begin position="4"/>
        <end position="56"/>
    </location>
</feature>
<evidence type="ECO:0000256" key="1">
    <source>
        <dbReference type="ARBA" id="ARBA00022679"/>
    </source>
</evidence>
<comment type="caution">
    <text evidence="4">The sequence shown here is derived from an EMBL/GenBank/DDBJ whole genome shotgun (WGS) entry which is preliminary data.</text>
</comment>
<proteinExistence type="predicted"/>
<evidence type="ECO:0000313" key="4">
    <source>
        <dbReference type="EMBL" id="MFD1329094.1"/>
    </source>
</evidence>
<dbReference type="InterPro" id="IPR011611">
    <property type="entry name" value="PfkB_dom"/>
</dbReference>
<dbReference type="SUPFAM" id="SSF53613">
    <property type="entry name" value="Ribokinase-like"/>
    <property type="match status" value="1"/>
</dbReference>
<dbReference type="GO" id="GO:0016301">
    <property type="term" value="F:kinase activity"/>
    <property type="evidence" value="ECO:0007669"/>
    <property type="project" value="UniProtKB-KW"/>
</dbReference>
<accession>A0ABW3YYX9</accession>
<keyword evidence="5" id="KW-1185">Reference proteome</keyword>
<evidence type="ECO:0000259" key="3">
    <source>
        <dbReference type="Pfam" id="PF00294"/>
    </source>
</evidence>
<organism evidence="4 5">
    <name type="scientific">Mycoplana ramosa</name>
    <name type="common">Mycoplana bullata</name>
    <dbReference type="NCBI Taxonomy" id="40837"/>
    <lineage>
        <taxon>Bacteria</taxon>
        <taxon>Pseudomonadati</taxon>
        <taxon>Pseudomonadota</taxon>
        <taxon>Alphaproteobacteria</taxon>
        <taxon>Hyphomicrobiales</taxon>
        <taxon>Rhizobiaceae</taxon>
        <taxon>Mycoplana</taxon>
    </lineage>
</organism>
<dbReference type="RefSeq" id="WP_374835919.1">
    <property type="nucleotide sequence ID" value="NZ_JBHEEW010000002.1"/>
</dbReference>
<name>A0ABW3YYX9_MYCRA</name>
<protein>
    <submittedName>
        <fullName evidence="4">Carbohydrate kinase family protein</fullName>
        <ecNumber evidence="4">2.7.1.-</ecNumber>
    </submittedName>
</protein>
<dbReference type="InterPro" id="IPR029056">
    <property type="entry name" value="Ribokinase-like"/>
</dbReference>
<gene>
    <name evidence="4" type="ORF">ACFQ33_14465</name>
</gene>
<dbReference type="PANTHER" id="PTHR10584">
    <property type="entry name" value="SUGAR KINASE"/>
    <property type="match status" value="1"/>
</dbReference>
<dbReference type="EMBL" id="JBHTNF010000009">
    <property type="protein sequence ID" value="MFD1329094.1"/>
    <property type="molecule type" value="Genomic_DNA"/>
</dbReference>
<sequence length="70" mass="7369">MRTPGFAVDVVDVTGAGDTFGGTLTWCLAQGQPFADALTFSVAAASWSVTIHGPRSGKASVEDIRRWRDG</sequence>
<dbReference type="PANTHER" id="PTHR10584:SF166">
    <property type="entry name" value="RIBOKINASE"/>
    <property type="match status" value="1"/>
</dbReference>
<dbReference type="EC" id="2.7.1.-" evidence="4"/>
<dbReference type="Pfam" id="PF00294">
    <property type="entry name" value="PfkB"/>
    <property type="match status" value="1"/>
</dbReference>
<keyword evidence="1 4" id="KW-0808">Transferase</keyword>
<reference evidence="5" key="1">
    <citation type="journal article" date="2019" name="Int. J. Syst. Evol. Microbiol.">
        <title>The Global Catalogue of Microorganisms (GCM) 10K type strain sequencing project: providing services to taxonomists for standard genome sequencing and annotation.</title>
        <authorList>
            <consortium name="The Broad Institute Genomics Platform"/>
            <consortium name="The Broad Institute Genome Sequencing Center for Infectious Disease"/>
            <person name="Wu L."/>
            <person name="Ma J."/>
        </authorList>
    </citation>
    <scope>NUCLEOTIDE SEQUENCE [LARGE SCALE GENOMIC DNA]</scope>
    <source>
        <strain evidence="5">CCUG 55609</strain>
    </source>
</reference>
<dbReference type="Proteomes" id="UP001597173">
    <property type="component" value="Unassembled WGS sequence"/>
</dbReference>
<keyword evidence="2 4" id="KW-0418">Kinase</keyword>
<dbReference type="Gene3D" id="3.40.1190.20">
    <property type="match status" value="1"/>
</dbReference>
<evidence type="ECO:0000313" key="5">
    <source>
        <dbReference type="Proteomes" id="UP001597173"/>
    </source>
</evidence>
<evidence type="ECO:0000256" key="2">
    <source>
        <dbReference type="ARBA" id="ARBA00022777"/>
    </source>
</evidence>